<dbReference type="InterPro" id="IPR013762">
    <property type="entry name" value="Integrase-like_cat_sf"/>
</dbReference>
<proteinExistence type="inferred from homology"/>
<evidence type="ECO:0000256" key="4">
    <source>
        <dbReference type="ARBA" id="ARBA00023172"/>
    </source>
</evidence>
<dbReference type="Gene3D" id="1.10.150.130">
    <property type="match status" value="1"/>
</dbReference>
<evidence type="ECO:0000259" key="5">
    <source>
        <dbReference type="Pfam" id="PF00589"/>
    </source>
</evidence>
<dbReference type="InterPro" id="IPR053876">
    <property type="entry name" value="Phage_int_M"/>
</dbReference>
<dbReference type="EMBL" id="JBFRYC010000021">
    <property type="protein sequence ID" value="MEX1663606.1"/>
    <property type="molecule type" value="Genomic_DNA"/>
</dbReference>
<dbReference type="Pfam" id="PF00589">
    <property type="entry name" value="Phage_integrase"/>
    <property type="match status" value="1"/>
</dbReference>
<feature type="domain" description="Phage integrase central" evidence="7">
    <location>
        <begin position="116"/>
        <end position="205"/>
    </location>
</feature>
<reference evidence="8 9" key="1">
    <citation type="journal article" date="2011" name="Int. J. Syst. Evol. Microbiol.">
        <title>Zhongshania antarctica gen. nov., sp. nov. and Zhongshania guokunii sp. nov., gammaproteobacteria respectively isolated from coastal attached (fast) ice and surface seawater of the Antarctic.</title>
        <authorList>
            <person name="Li H.J."/>
            <person name="Zhang X.Y."/>
            <person name="Chen C.X."/>
            <person name="Zhang Y.J."/>
            <person name="Gao Z.M."/>
            <person name="Yu Y."/>
            <person name="Chen X.L."/>
            <person name="Chen B."/>
            <person name="Zhang Y.Z."/>
        </authorList>
    </citation>
    <scope>NUCLEOTIDE SEQUENCE [LARGE SCALE GENOMIC DNA]</scope>
    <source>
        <strain evidence="8 9">15-R06ZXC-3</strain>
    </source>
</reference>
<sequence>MGLTTKQIEAARHSMGPERIHDGNGLYLRLFAGGAKVFELRHARGGKPGWITLGRFPEIGLRRARDLAGAARLMLERGIAISELRALLKQGDVAALEAVFEEPGEAMPLATAMPSFRELAKIWFEQKKLGLRNGKHIQQNWNTIETYVFPHFGDRRIDEITVADVIAAIKPIWHCKHETAKRTLGRTKEIFALAKIKQLRADNPADFSTRIALGRVLRRKGHFGALAHEQMPEFWDWLQNVRCECQTRQLAMLMILSAKRTKETRLAQWSFFDSEAAIWTTPEELMKMGRNHRVPLSRQMAVVLDNMSLLTGDHRQIFAKPGNRSGVVSENTVLNLVKRFDPEITGHGFRATFKTWARRQKRYEADAIEFALAHEQDALESAYQREDLLEEREQLMQDWADYVTRGRDPVRLRDLTSG</sequence>
<dbReference type="PANTHER" id="PTHR30629">
    <property type="entry name" value="PROPHAGE INTEGRASE"/>
    <property type="match status" value="1"/>
</dbReference>
<keyword evidence="2" id="KW-0229">DNA integration</keyword>
<dbReference type="Proteomes" id="UP001557465">
    <property type="component" value="Unassembled WGS sequence"/>
</dbReference>
<dbReference type="InterPro" id="IPR011010">
    <property type="entry name" value="DNA_brk_join_enz"/>
</dbReference>
<dbReference type="PANTHER" id="PTHR30629:SF2">
    <property type="entry name" value="PROPHAGE INTEGRASE INTS-RELATED"/>
    <property type="match status" value="1"/>
</dbReference>
<keyword evidence="9" id="KW-1185">Reference proteome</keyword>
<gene>
    <name evidence="8" type="ORF">AB4874_18615</name>
</gene>
<protein>
    <submittedName>
        <fullName evidence="8">Tyrosine-type recombinase/integrase</fullName>
    </submittedName>
</protein>
<feature type="domain" description="Tyr recombinase" evidence="5">
    <location>
        <begin position="226"/>
        <end position="385"/>
    </location>
</feature>
<evidence type="ECO:0000313" key="9">
    <source>
        <dbReference type="Proteomes" id="UP001557465"/>
    </source>
</evidence>
<comment type="caution">
    <text evidence="8">The sequence shown here is derived from an EMBL/GenBank/DDBJ whole genome shotgun (WGS) entry which is preliminary data.</text>
</comment>
<evidence type="ECO:0000259" key="6">
    <source>
        <dbReference type="Pfam" id="PF13356"/>
    </source>
</evidence>
<dbReference type="SUPFAM" id="SSF56349">
    <property type="entry name" value="DNA breaking-rejoining enzymes"/>
    <property type="match status" value="1"/>
</dbReference>
<evidence type="ECO:0000256" key="2">
    <source>
        <dbReference type="ARBA" id="ARBA00022908"/>
    </source>
</evidence>
<dbReference type="InterPro" id="IPR050808">
    <property type="entry name" value="Phage_Integrase"/>
</dbReference>
<accession>A0ABV3TPT5</accession>
<dbReference type="InterPro" id="IPR002104">
    <property type="entry name" value="Integrase_catalytic"/>
</dbReference>
<evidence type="ECO:0000256" key="3">
    <source>
        <dbReference type="ARBA" id="ARBA00023125"/>
    </source>
</evidence>
<evidence type="ECO:0000256" key="1">
    <source>
        <dbReference type="ARBA" id="ARBA00008857"/>
    </source>
</evidence>
<evidence type="ECO:0000313" key="8">
    <source>
        <dbReference type="EMBL" id="MEX1663606.1"/>
    </source>
</evidence>
<dbReference type="InterPro" id="IPR038488">
    <property type="entry name" value="Integrase_DNA-bd_sf"/>
</dbReference>
<keyword evidence="3" id="KW-0238">DNA-binding</keyword>
<dbReference type="InterPro" id="IPR025166">
    <property type="entry name" value="Integrase_DNA_bind_dom"/>
</dbReference>
<dbReference type="Gene3D" id="3.30.160.390">
    <property type="entry name" value="Integrase, DNA-binding domain"/>
    <property type="match status" value="1"/>
</dbReference>
<evidence type="ECO:0000259" key="7">
    <source>
        <dbReference type="Pfam" id="PF22022"/>
    </source>
</evidence>
<feature type="domain" description="Integrase DNA-binding" evidence="6">
    <location>
        <begin position="3"/>
        <end position="83"/>
    </location>
</feature>
<name>A0ABV3TPT5_9RHOB</name>
<comment type="similarity">
    <text evidence="1">Belongs to the 'phage' integrase family.</text>
</comment>
<dbReference type="InterPro" id="IPR010998">
    <property type="entry name" value="Integrase_recombinase_N"/>
</dbReference>
<dbReference type="Gene3D" id="1.10.443.10">
    <property type="entry name" value="Intergrase catalytic core"/>
    <property type="match status" value="1"/>
</dbReference>
<dbReference type="Pfam" id="PF13356">
    <property type="entry name" value="Arm-DNA-bind_3"/>
    <property type="match status" value="1"/>
</dbReference>
<dbReference type="RefSeq" id="WP_368393110.1">
    <property type="nucleotide sequence ID" value="NZ_JBFRYC010000021.1"/>
</dbReference>
<organism evidence="8 9">
    <name type="scientific">Thioclava arctica</name>
    <dbReference type="NCBI Taxonomy" id="3238301"/>
    <lineage>
        <taxon>Bacteria</taxon>
        <taxon>Pseudomonadati</taxon>
        <taxon>Pseudomonadota</taxon>
        <taxon>Alphaproteobacteria</taxon>
        <taxon>Rhodobacterales</taxon>
        <taxon>Paracoccaceae</taxon>
        <taxon>Thioclava</taxon>
    </lineage>
</organism>
<keyword evidence="4" id="KW-0233">DNA recombination</keyword>
<dbReference type="Pfam" id="PF22022">
    <property type="entry name" value="Phage_int_M"/>
    <property type="match status" value="1"/>
</dbReference>
<dbReference type="CDD" id="cd00801">
    <property type="entry name" value="INT_P4_C"/>
    <property type="match status" value="1"/>
</dbReference>